<dbReference type="GO" id="GO:1990023">
    <property type="term" value="C:mitotic spindle midzone"/>
    <property type="evidence" value="ECO:0007669"/>
    <property type="project" value="TreeGrafter"/>
</dbReference>
<evidence type="ECO:0000256" key="2">
    <source>
        <dbReference type="SAM" id="MobiDB-lite"/>
    </source>
</evidence>
<organism evidence="3 4">
    <name type="scientific">Ameiurus melas</name>
    <name type="common">Black bullhead</name>
    <name type="synonym">Silurus melas</name>
    <dbReference type="NCBI Taxonomy" id="219545"/>
    <lineage>
        <taxon>Eukaryota</taxon>
        <taxon>Metazoa</taxon>
        <taxon>Chordata</taxon>
        <taxon>Craniata</taxon>
        <taxon>Vertebrata</taxon>
        <taxon>Euteleostomi</taxon>
        <taxon>Actinopterygii</taxon>
        <taxon>Neopterygii</taxon>
        <taxon>Teleostei</taxon>
        <taxon>Ostariophysi</taxon>
        <taxon>Siluriformes</taxon>
        <taxon>Ictaluridae</taxon>
        <taxon>Ameiurus</taxon>
    </lineage>
</organism>
<evidence type="ECO:0008006" key="5">
    <source>
        <dbReference type="Google" id="ProtNLM"/>
    </source>
</evidence>
<dbReference type="GO" id="GO:0051256">
    <property type="term" value="P:mitotic spindle midzone assembly"/>
    <property type="evidence" value="ECO:0007669"/>
    <property type="project" value="TreeGrafter"/>
</dbReference>
<keyword evidence="4" id="KW-1185">Reference proteome</keyword>
<reference evidence="3 4" key="1">
    <citation type="submission" date="2020-02" db="EMBL/GenBank/DDBJ databases">
        <title>A chromosome-scale genome assembly of the black bullhead catfish (Ameiurus melas).</title>
        <authorList>
            <person name="Wen M."/>
            <person name="Zham M."/>
            <person name="Cabau C."/>
            <person name="Klopp C."/>
            <person name="Donnadieu C."/>
            <person name="Roques C."/>
            <person name="Bouchez O."/>
            <person name="Lampietro C."/>
            <person name="Jouanno E."/>
            <person name="Herpin A."/>
            <person name="Louis A."/>
            <person name="Berthelot C."/>
            <person name="Parey E."/>
            <person name="Roest-Crollius H."/>
            <person name="Braasch I."/>
            <person name="Postlethwait J."/>
            <person name="Robinson-Rechavi M."/>
            <person name="Echchiki A."/>
            <person name="Begum T."/>
            <person name="Montfort J."/>
            <person name="Schartl M."/>
            <person name="Bobe J."/>
            <person name="Guiguen Y."/>
        </authorList>
    </citation>
    <scope>NUCLEOTIDE SEQUENCE [LARGE SCALE GENOMIC DNA]</scope>
    <source>
        <strain evidence="3">M_S1</strain>
        <tissue evidence="3">Blood</tissue>
    </source>
</reference>
<proteinExistence type="predicted"/>
<comment type="caution">
    <text evidence="3">The sequence shown here is derived from an EMBL/GenBank/DDBJ whole genome shotgun (WGS) entry which is preliminary data.</text>
</comment>
<dbReference type="PANTHER" id="PTHR19321:SF1">
    <property type="entry name" value="PROTEIN REGULATOR OF CYTOKINESIS 1"/>
    <property type="match status" value="1"/>
</dbReference>
<protein>
    <recommendedName>
        <fullName evidence="5">Protein regulator of cytokinesis 1</fullName>
    </recommendedName>
</protein>
<dbReference type="Gene3D" id="1.20.58.1520">
    <property type="match status" value="1"/>
</dbReference>
<feature type="region of interest" description="Disordered" evidence="2">
    <location>
        <begin position="528"/>
        <end position="548"/>
    </location>
</feature>
<sequence>MRKSEVHAAESVACLNEALNRLKVIWEEIGIPEDQRLQRTDAVKMHIKNLLDMMIAEEEGLKKRLLSSIESCRKELGSLCDELQLPPFEEDDGLSMLQLEKEIRTRLKVMLKQKNQRMSELKTLIQQDRELCDILCDNPHSIDPDSVPSAQQLHSYRQHIASRNQEKERRYAEFMSTKRQIIVCMEDLEQMPDTSFERDVVCEEEEAFCLSLENITALNVLLSQLENRKAEIEAVCVSYRGRIVELWERLQICQEERDSMAEHMQCSKKRNMDALHTEVERLEELKMKNIQGVIESVRAEIESLWEKCFYGPDQRQAFTAFYSDELTEELLTMHEQEEQRLKQHYEQHRDLYNGVTSWQSNWTLFQELEKKATDPSRFHNRGGNLLREEKQRAELQKSLPKLEKSLKIQIEQWEVEHGSEFRVNGQHFMQYVEEQWNLHLLEKEKEKLERQMKKSKQIEEDMLYGTSLKTPTKRRLGGTPTPGKSRKLNSTSSIASATPNTTLRSICHSPSMRPPLSASRIGLGLRTPARTRTPRGLERNKENVSQLSGALRTMTSSPYRNCSINSVASSYSEFARDCVNIESTIISSENSHKLPSLAARLEF</sequence>
<dbReference type="GO" id="GO:0005737">
    <property type="term" value="C:cytoplasm"/>
    <property type="evidence" value="ECO:0007669"/>
    <property type="project" value="TreeGrafter"/>
</dbReference>
<keyword evidence="1" id="KW-0175">Coiled coil</keyword>
<feature type="region of interest" description="Disordered" evidence="2">
    <location>
        <begin position="469"/>
        <end position="492"/>
    </location>
</feature>
<evidence type="ECO:0000313" key="4">
    <source>
        <dbReference type="Proteomes" id="UP000593565"/>
    </source>
</evidence>
<dbReference type="EMBL" id="JAAGNN010000013">
    <property type="protein sequence ID" value="KAF4081102.1"/>
    <property type="molecule type" value="Genomic_DNA"/>
</dbReference>
<dbReference type="GO" id="GO:0008017">
    <property type="term" value="F:microtubule binding"/>
    <property type="evidence" value="ECO:0007669"/>
    <property type="project" value="InterPro"/>
</dbReference>
<dbReference type="AlphaFoldDB" id="A0A7J6AE09"/>
<evidence type="ECO:0000313" key="3">
    <source>
        <dbReference type="EMBL" id="KAF4081102.1"/>
    </source>
</evidence>
<feature type="coiled-coil region" evidence="1">
    <location>
        <begin position="431"/>
        <end position="461"/>
    </location>
</feature>
<feature type="coiled-coil region" evidence="1">
    <location>
        <begin position="215"/>
        <end position="242"/>
    </location>
</feature>
<dbReference type="Proteomes" id="UP000593565">
    <property type="component" value="Unassembled WGS sequence"/>
</dbReference>
<name>A0A7J6AE09_AMEME</name>
<evidence type="ECO:0000256" key="1">
    <source>
        <dbReference type="SAM" id="Coils"/>
    </source>
</evidence>
<gene>
    <name evidence="3" type="ORF">AMELA_G00157580</name>
</gene>
<dbReference type="InterPro" id="IPR007145">
    <property type="entry name" value="MAP65_Ase1_PRC1"/>
</dbReference>
<dbReference type="Pfam" id="PF03999">
    <property type="entry name" value="MAP65_ASE1"/>
    <property type="match status" value="1"/>
</dbReference>
<dbReference type="PANTHER" id="PTHR19321">
    <property type="entry name" value="PROTEIN REGULATOR OF CYTOKINESIS 1 PRC1-RELATED"/>
    <property type="match status" value="1"/>
</dbReference>
<accession>A0A7J6AE09</accession>
<dbReference type="OrthoDB" id="642895at2759"/>